<keyword evidence="4" id="KW-0812">Transmembrane</keyword>
<keyword evidence="4" id="KW-1133">Transmembrane helix</keyword>
<reference evidence="6 7" key="1">
    <citation type="submission" date="2023-09" db="UniProtKB">
        <authorList>
            <consortium name="RefSeq"/>
        </authorList>
    </citation>
    <scope>IDENTIFICATION</scope>
</reference>
<dbReference type="InterPro" id="IPR051019">
    <property type="entry name" value="VLCFA-Steroid_DH"/>
</dbReference>
<evidence type="ECO:0000256" key="3">
    <source>
        <dbReference type="ARBA" id="ARBA00023002"/>
    </source>
</evidence>
<comment type="similarity">
    <text evidence="1">Belongs to the short-chain dehydrogenases/reductases (SDR) family.</text>
</comment>
<dbReference type="AlphaFoldDB" id="A0A1S4ET94"/>
<dbReference type="CTD" id="31703"/>
<feature type="transmembrane region" description="Helical" evidence="4">
    <location>
        <begin position="6"/>
        <end position="24"/>
    </location>
</feature>
<evidence type="ECO:0000313" key="6">
    <source>
        <dbReference type="RefSeq" id="XP_017305404.1"/>
    </source>
</evidence>
<keyword evidence="2" id="KW-0521">NADP</keyword>
<dbReference type="RefSeq" id="XP_017305404.1">
    <property type="nucleotide sequence ID" value="XM_017449915.2"/>
</dbReference>
<dbReference type="Gene3D" id="3.40.50.720">
    <property type="entry name" value="NAD(P)-binding Rossmann-like Domain"/>
    <property type="match status" value="1"/>
</dbReference>
<gene>
    <name evidence="6 7" type="primary">LOC103504954</name>
</gene>
<dbReference type="FunFam" id="3.40.50.720:FF:000137">
    <property type="entry name" value="Hydroxysteroid (17-beta) dehydrogenase 3"/>
    <property type="match status" value="1"/>
</dbReference>
<dbReference type="KEGG" id="dci:103504954"/>
<dbReference type="InterPro" id="IPR002347">
    <property type="entry name" value="SDR_fam"/>
</dbReference>
<dbReference type="GO" id="GO:0005783">
    <property type="term" value="C:endoplasmic reticulum"/>
    <property type="evidence" value="ECO:0007669"/>
    <property type="project" value="TreeGrafter"/>
</dbReference>
<dbReference type="Pfam" id="PF00106">
    <property type="entry name" value="adh_short"/>
    <property type="match status" value="1"/>
</dbReference>
<dbReference type="Proteomes" id="UP000079169">
    <property type="component" value="Unplaced"/>
</dbReference>
<keyword evidence="5" id="KW-1185">Reference proteome</keyword>
<name>A0A1S4ET94_DIACI</name>
<organism evidence="7">
    <name type="scientific">Diaphorina citri</name>
    <name type="common">Asian citrus psyllid</name>
    <dbReference type="NCBI Taxonomy" id="121845"/>
    <lineage>
        <taxon>Eukaryota</taxon>
        <taxon>Metazoa</taxon>
        <taxon>Ecdysozoa</taxon>
        <taxon>Arthropoda</taxon>
        <taxon>Hexapoda</taxon>
        <taxon>Insecta</taxon>
        <taxon>Pterygota</taxon>
        <taxon>Neoptera</taxon>
        <taxon>Paraneoptera</taxon>
        <taxon>Hemiptera</taxon>
        <taxon>Sternorrhyncha</taxon>
        <taxon>Psylloidea</taxon>
        <taxon>Psyllidae</taxon>
        <taxon>Diaphorininae</taxon>
        <taxon>Diaphorina</taxon>
    </lineage>
</organism>
<dbReference type="PANTHER" id="PTHR43899">
    <property type="entry name" value="RH59310P"/>
    <property type="match status" value="1"/>
</dbReference>
<dbReference type="InterPro" id="IPR036291">
    <property type="entry name" value="NAD(P)-bd_dom_sf"/>
</dbReference>
<proteinExistence type="inferred from homology"/>
<dbReference type="PaxDb" id="121845-A0A1S4ET94"/>
<dbReference type="OrthoDB" id="5545019at2759"/>
<dbReference type="PANTHER" id="PTHR43899:SF13">
    <property type="entry name" value="RH59310P"/>
    <property type="match status" value="1"/>
</dbReference>
<dbReference type="PRINTS" id="PR00081">
    <property type="entry name" value="GDHRDH"/>
</dbReference>
<dbReference type="CDD" id="cd05356">
    <property type="entry name" value="17beta-HSD1_like_SDR_c"/>
    <property type="match status" value="1"/>
</dbReference>
<keyword evidence="3" id="KW-0560">Oxidoreductase</keyword>
<protein>
    <submittedName>
        <fullName evidence="6">Very-long-chain 3-oxoacyl-CoA reductase-B isoform X1</fullName>
    </submittedName>
    <submittedName>
        <fullName evidence="7">Very-long-chain 3-oxoacyl-CoA reductase-B isoform X2</fullName>
    </submittedName>
</protein>
<accession>A0A1S4ET94</accession>
<dbReference type="SUPFAM" id="SSF51735">
    <property type="entry name" value="NAD(P)-binding Rossmann-fold domains"/>
    <property type="match status" value="1"/>
</dbReference>
<evidence type="ECO:0000256" key="2">
    <source>
        <dbReference type="ARBA" id="ARBA00022857"/>
    </source>
</evidence>
<dbReference type="OMA" id="WRGFYTC"/>
<evidence type="ECO:0000256" key="4">
    <source>
        <dbReference type="SAM" id="Phobius"/>
    </source>
</evidence>
<evidence type="ECO:0000313" key="5">
    <source>
        <dbReference type="Proteomes" id="UP000079169"/>
    </source>
</evidence>
<keyword evidence="4" id="KW-0472">Membrane</keyword>
<dbReference type="PIRSF" id="PIRSF000126">
    <property type="entry name" value="11-beta-HSD1"/>
    <property type="match status" value="1"/>
</dbReference>
<sequence>MFPGNSILESVCIVSFFVVILLLLRKLFSWAFDYFVAPSLGLNVNLKSMGKWAVITGATDGLGKAYAEGLAKLGIDVVLISRTKEKLDNVAAEIRDKYKVDTKVIVADFTDPKIFAHVEKELTGIEAGILVNNVGYSYPYPERFLAVPEKETVYHNIMHCNVITLLSMCQIVMPHMVEQRKGVVVNISSTAALIPSPMLSVYGASKLFVSKFSTDLQSEYKKHGIIVQCVMPGYVATNMSKIKKSSWMVPSPATFVDSALKTIGIQNQTTGYYPHCFLVAAINSLAAISPKLASYFVINSMEGIRARALKQQKRQQEAAAAKAAEEN</sequence>
<evidence type="ECO:0000256" key="1">
    <source>
        <dbReference type="ARBA" id="ARBA00006484"/>
    </source>
</evidence>
<dbReference type="RefSeq" id="XP_017305405.1">
    <property type="nucleotide sequence ID" value="XM_017449916.2"/>
</dbReference>
<dbReference type="STRING" id="121845.A0A1S4ET94"/>
<dbReference type="GO" id="GO:0016491">
    <property type="term" value="F:oxidoreductase activity"/>
    <property type="evidence" value="ECO:0007669"/>
    <property type="project" value="UniProtKB-KW"/>
</dbReference>
<evidence type="ECO:0000313" key="7">
    <source>
        <dbReference type="RefSeq" id="XP_017305405.1"/>
    </source>
</evidence>
<dbReference type="GeneID" id="103504954"/>